<name>A0A2U2PGR1_9SPHI</name>
<dbReference type="EMBL" id="QEAS01000009">
    <property type="protein sequence ID" value="PWG80432.1"/>
    <property type="molecule type" value="Genomic_DNA"/>
</dbReference>
<organism evidence="1 2">
    <name type="scientific">Pararcticibacter amylolyticus</name>
    <dbReference type="NCBI Taxonomy" id="2173175"/>
    <lineage>
        <taxon>Bacteria</taxon>
        <taxon>Pseudomonadati</taxon>
        <taxon>Bacteroidota</taxon>
        <taxon>Sphingobacteriia</taxon>
        <taxon>Sphingobacteriales</taxon>
        <taxon>Sphingobacteriaceae</taxon>
        <taxon>Pararcticibacter</taxon>
    </lineage>
</organism>
<reference evidence="1 2" key="1">
    <citation type="submission" date="2018-04" db="EMBL/GenBank/DDBJ databases">
        <title>Pedobacter chongqingensis sp. nov., isolated from a rottenly hemp rope.</title>
        <authorList>
            <person name="Cai Y."/>
        </authorList>
    </citation>
    <scope>NUCLEOTIDE SEQUENCE [LARGE SCALE GENOMIC DNA]</scope>
    <source>
        <strain evidence="1 2">FJ4-8</strain>
    </source>
</reference>
<accession>A0A2U2PGR1</accession>
<proteinExistence type="predicted"/>
<dbReference type="RefSeq" id="WP_109416139.1">
    <property type="nucleotide sequence ID" value="NZ_QEAS01000009.1"/>
</dbReference>
<evidence type="ECO:0000313" key="2">
    <source>
        <dbReference type="Proteomes" id="UP000245647"/>
    </source>
</evidence>
<keyword evidence="2" id="KW-1185">Reference proteome</keyword>
<sequence>MKQTFILIVAVFLTTLSFGQEIKSIDQLVKHNGEKLEVKVIRVGETTVIFKYPGEEAEQTVSKFAVSYINYSSGRKEEISEKIEISGKDDWEKVEVLTDKSQIVGLKKGEAVKGKTSGLLSYNTAGSADKKASRRIREAAAEMKAPFVLLLSDKSDGFGIKQAIKTGVAYYY</sequence>
<dbReference type="AlphaFoldDB" id="A0A2U2PGR1"/>
<dbReference type="OrthoDB" id="958951at2"/>
<protein>
    <submittedName>
        <fullName evidence="1">Uncharacterized protein</fullName>
    </submittedName>
</protein>
<comment type="caution">
    <text evidence="1">The sequence shown here is derived from an EMBL/GenBank/DDBJ whole genome shotgun (WGS) entry which is preliminary data.</text>
</comment>
<gene>
    <name evidence="1" type="ORF">DDR33_12585</name>
</gene>
<evidence type="ECO:0000313" key="1">
    <source>
        <dbReference type="EMBL" id="PWG80432.1"/>
    </source>
</evidence>
<dbReference type="Proteomes" id="UP000245647">
    <property type="component" value="Unassembled WGS sequence"/>
</dbReference>